<dbReference type="RefSeq" id="WP_229698682.1">
    <property type="nucleotide sequence ID" value="NZ_BMMS01000021.1"/>
</dbReference>
<feature type="domain" description="Phosphatidic acid phosphatase type 2/haloperoxidase" evidence="3">
    <location>
        <begin position="91"/>
        <end position="196"/>
    </location>
</feature>
<dbReference type="Pfam" id="PF01569">
    <property type="entry name" value="PAP2"/>
    <property type="match status" value="1"/>
</dbReference>
<keyword evidence="2" id="KW-0472">Membrane</keyword>
<dbReference type="SUPFAM" id="SSF48317">
    <property type="entry name" value="Acid phosphatase/Vanadium-dependent haloperoxidase"/>
    <property type="match status" value="1"/>
</dbReference>
<reference evidence="4" key="2">
    <citation type="submission" date="2020-09" db="EMBL/GenBank/DDBJ databases">
        <authorList>
            <person name="Sun Q."/>
            <person name="Zhou Y."/>
        </authorList>
    </citation>
    <scope>NUCLEOTIDE SEQUENCE</scope>
    <source>
        <strain evidence="4">CGMCC 4.7201</strain>
    </source>
</reference>
<comment type="caution">
    <text evidence="4">The sequence shown here is derived from an EMBL/GenBank/DDBJ whole genome shotgun (WGS) entry which is preliminary data.</text>
</comment>
<evidence type="ECO:0000313" key="5">
    <source>
        <dbReference type="Proteomes" id="UP000641932"/>
    </source>
</evidence>
<evidence type="ECO:0000256" key="2">
    <source>
        <dbReference type="SAM" id="Phobius"/>
    </source>
</evidence>
<dbReference type="EMBL" id="BMMS01000021">
    <property type="protein sequence ID" value="GGO93614.1"/>
    <property type="molecule type" value="Genomic_DNA"/>
</dbReference>
<feature type="transmembrane region" description="Helical" evidence="2">
    <location>
        <begin position="57"/>
        <end position="76"/>
    </location>
</feature>
<feature type="transmembrane region" description="Helical" evidence="2">
    <location>
        <begin position="177"/>
        <end position="198"/>
    </location>
</feature>
<dbReference type="Proteomes" id="UP000641932">
    <property type="component" value="Unassembled WGS sequence"/>
</dbReference>
<feature type="transmembrane region" description="Helical" evidence="2">
    <location>
        <begin position="127"/>
        <end position="147"/>
    </location>
</feature>
<dbReference type="Gene3D" id="1.20.144.10">
    <property type="entry name" value="Phosphatidic acid phosphatase type 2/haloperoxidase"/>
    <property type="match status" value="1"/>
</dbReference>
<sequence>MCVLGALLVPLLLITGQVVGDGPMLALDRDARDAAARLRATGAGSHLDPLAQFLADLGGGAVAGSVLAVVAVYTAWWRRRRGAARWWWPPAVAAAAGAVVPALVVPAKALIGRTGPEGWPLGPDQLGFYPSGHTTTAAVCYGTAALLMPYHRRVFAAVAALVSFAVGPALVWCGYHWALDVVAGWCLTGMVLTVLYAVHARLTAPGPAEAGPGAPATRPFSRWWGSRG</sequence>
<evidence type="ECO:0000256" key="1">
    <source>
        <dbReference type="SAM" id="MobiDB-lite"/>
    </source>
</evidence>
<keyword evidence="5" id="KW-1185">Reference proteome</keyword>
<dbReference type="SMART" id="SM00014">
    <property type="entry name" value="acidPPc"/>
    <property type="match status" value="1"/>
</dbReference>
<name>A0A918E062_9ACTN</name>
<keyword evidence="2" id="KW-0812">Transmembrane</keyword>
<dbReference type="InterPro" id="IPR000326">
    <property type="entry name" value="PAP2/HPO"/>
</dbReference>
<dbReference type="AlphaFoldDB" id="A0A918E062"/>
<proteinExistence type="predicted"/>
<evidence type="ECO:0000259" key="3">
    <source>
        <dbReference type="SMART" id="SM00014"/>
    </source>
</evidence>
<feature type="transmembrane region" description="Helical" evidence="2">
    <location>
        <begin position="154"/>
        <end position="171"/>
    </location>
</feature>
<accession>A0A918E062</accession>
<keyword evidence="2" id="KW-1133">Transmembrane helix</keyword>
<organism evidence="4 5">
    <name type="scientific">Wenjunlia tyrosinilytica</name>
    <dbReference type="NCBI Taxonomy" id="1544741"/>
    <lineage>
        <taxon>Bacteria</taxon>
        <taxon>Bacillati</taxon>
        <taxon>Actinomycetota</taxon>
        <taxon>Actinomycetes</taxon>
        <taxon>Kitasatosporales</taxon>
        <taxon>Streptomycetaceae</taxon>
        <taxon>Wenjunlia</taxon>
    </lineage>
</organism>
<gene>
    <name evidence="4" type="ORF">GCM10012280_46530</name>
</gene>
<feature type="transmembrane region" description="Helical" evidence="2">
    <location>
        <begin position="88"/>
        <end position="107"/>
    </location>
</feature>
<protein>
    <recommendedName>
        <fullName evidence="3">Phosphatidic acid phosphatase type 2/haloperoxidase domain-containing protein</fullName>
    </recommendedName>
</protein>
<evidence type="ECO:0000313" key="4">
    <source>
        <dbReference type="EMBL" id="GGO93614.1"/>
    </source>
</evidence>
<reference evidence="4" key="1">
    <citation type="journal article" date="2014" name="Int. J. Syst. Evol. Microbiol.">
        <title>Complete genome sequence of Corynebacterium casei LMG S-19264T (=DSM 44701T), isolated from a smear-ripened cheese.</title>
        <authorList>
            <consortium name="US DOE Joint Genome Institute (JGI-PGF)"/>
            <person name="Walter F."/>
            <person name="Albersmeier A."/>
            <person name="Kalinowski J."/>
            <person name="Ruckert C."/>
        </authorList>
    </citation>
    <scope>NUCLEOTIDE SEQUENCE</scope>
    <source>
        <strain evidence="4">CGMCC 4.7201</strain>
    </source>
</reference>
<dbReference type="InterPro" id="IPR036938">
    <property type="entry name" value="PAP2/HPO_sf"/>
</dbReference>
<feature type="region of interest" description="Disordered" evidence="1">
    <location>
        <begin position="208"/>
        <end position="228"/>
    </location>
</feature>